<dbReference type="Proteomes" id="UP001234297">
    <property type="component" value="Chromosome 2"/>
</dbReference>
<proteinExistence type="predicted"/>
<reference evidence="1 2" key="1">
    <citation type="journal article" date="2022" name="Hortic Res">
        <title>A haplotype resolved chromosomal level avocado genome allows analysis of novel avocado genes.</title>
        <authorList>
            <person name="Nath O."/>
            <person name="Fletcher S.J."/>
            <person name="Hayward A."/>
            <person name="Shaw L.M."/>
            <person name="Masouleh A.K."/>
            <person name="Furtado A."/>
            <person name="Henry R.J."/>
            <person name="Mitter N."/>
        </authorList>
    </citation>
    <scope>NUCLEOTIDE SEQUENCE [LARGE SCALE GENOMIC DNA]</scope>
    <source>
        <strain evidence="2">cv. Hass</strain>
    </source>
</reference>
<dbReference type="EMBL" id="CM056810">
    <property type="protein sequence ID" value="KAJ8645330.1"/>
    <property type="molecule type" value="Genomic_DNA"/>
</dbReference>
<accession>A0ACC2MI45</accession>
<comment type="caution">
    <text evidence="1">The sequence shown here is derived from an EMBL/GenBank/DDBJ whole genome shotgun (WGS) entry which is preliminary data.</text>
</comment>
<evidence type="ECO:0000313" key="2">
    <source>
        <dbReference type="Proteomes" id="UP001234297"/>
    </source>
</evidence>
<organism evidence="1 2">
    <name type="scientific">Persea americana</name>
    <name type="common">Avocado</name>
    <dbReference type="NCBI Taxonomy" id="3435"/>
    <lineage>
        <taxon>Eukaryota</taxon>
        <taxon>Viridiplantae</taxon>
        <taxon>Streptophyta</taxon>
        <taxon>Embryophyta</taxon>
        <taxon>Tracheophyta</taxon>
        <taxon>Spermatophyta</taxon>
        <taxon>Magnoliopsida</taxon>
        <taxon>Magnoliidae</taxon>
        <taxon>Laurales</taxon>
        <taxon>Lauraceae</taxon>
        <taxon>Persea</taxon>
    </lineage>
</organism>
<keyword evidence="2" id="KW-1185">Reference proteome</keyword>
<name>A0ACC2MI45_PERAE</name>
<evidence type="ECO:0000313" key="1">
    <source>
        <dbReference type="EMBL" id="KAJ8645330.1"/>
    </source>
</evidence>
<sequence length="698" mass="80105">MDSNTAEDSMLSKLHLATTNLHTILQASVDMETDLGEMDKRFYTLMETLSTTSKTVAPLQSLAMSTKTLDTRINRAVSPALKLLESFKLSESLQNRILKLSSKLPTKKTPEERLPHLVKYVDCVDRLNSAINSIAEDCEPAIQRLQEVVEFLSRTKAADQYRTLRLRETLVTLKALYETEVDAMQYEGLLDQALLNLQDEYEGMLSRLRHVNMVEMKEKGLDLEVSDLGSELEVEALRRISETLARNDCLDICIDIFVKVRYRRAAKALMRLNPDYLRTYSPEEINEMEWETLETAITLWFQHFELAVKTVLVSEKNLCKQVLGGIMEGLIWVECFVKIADKIMAVFFRFGEGVARSSKEPQKLFKLLDMFDSMEKIKGDFSDIFEGEAGADICTRFRELEKLLVHASCKVFWEFGLQIEGNQDGLPPPQDGSVPKLVRYAVNYLKYLASDNYSLAMAKVLRTEQIWKAGFLSRPESDENLLKDAVTNIMEAIQRNIEAKKSRYRDKVLPHIFMMNTYWYIYMRTRNSELGKLLGEKWLKKKYKTLAEESAYLYQKQSWAPLVRFLEKEEVNPQNRDAVVTLVRGNLDAFMKGIDDNSQRHRSCYNIADADLRQQIKEAIVKLIVPAYASFLHWHSSILRVKSFLAPDSICELLDQIFDGKGGGVEGKAQAGEEGKRKFRRREFKSQGSHELTVNGTE</sequence>
<protein>
    <submittedName>
        <fullName evidence="1">Uncharacterized protein</fullName>
    </submittedName>
</protein>
<gene>
    <name evidence="1" type="ORF">MRB53_007078</name>
</gene>